<gene>
    <name evidence="2" type="ORF">SAMN02745110_00835</name>
</gene>
<keyword evidence="1" id="KW-0802">TPR repeat</keyword>
<dbReference type="InterPro" id="IPR011990">
    <property type="entry name" value="TPR-like_helical_dom_sf"/>
</dbReference>
<evidence type="ECO:0000313" key="2">
    <source>
        <dbReference type="EMBL" id="SJZ53552.1"/>
    </source>
</evidence>
<sequence>MAENNEQVSLNHIADIYLYEYYIAADKSYDLISDEACKKYIENGRRLTNEGNYSEAINEFSKALEYNPVNVAVINKIVSCYKYLHDIEKEFEYAQKTYNFCCTRSELATYYRNVGWYYLEKYKPEVSVACYMYSNLFEKSEQNENEIHFLEVATQKSYKDLSIEEIQETLKENNIPIEASSVTLALMYRAGLEALSLGNKTQAYECFFMVYDLTQDEEVKELMEKSRS</sequence>
<dbReference type="InterPro" id="IPR019734">
    <property type="entry name" value="TPR_rpt"/>
</dbReference>
<reference evidence="2 3" key="1">
    <citation type="submission" date="2017-02" db="EMBL/GenBank/DDBJ databases">
        <authorList>
            <person name="Peterson S.W."/>
        </authorList>
    </citation>
    <scope>NUCLEOTIDE SEQUENCE [LARGE SCALE GENOMIC DNA]</scope>
    <source>
        <strain evidence="2 3">ATCC 17233</strain>
    </source>
</reference>
<dbReference type="AlphaFoldDB" id="A0A1T4LFI9"/>
<protein>
    <submittedName>
        <fullName evidence="2">Uncharacterized protein</fullName>
    </submittedName>
</protein>
<dbReference type="Proteomes" id="UP000189857">
    <property type="component" value="Unassembled WGS sequence"/>
</dbReference>
<dbReference type="RefSeq" id="WP_078786668.1">
    <property type="nucleotide sequence ID" value="NZ_FMTO01000016.1"/>
</dbReference>
<proteinExistence type="predicted"/>
<dbReference type="Gene3D" id="1.25.40.10">
    <property type="entry name" value="Tetratricopeptide repeat domain"/>
    <property type="match status" value="1"/>
</dbReference>
<feature type="repeat" description="TPR" evidence="1">
    <location>
        <begin position="37"/>
        <end position="70"/>
    </location>
</feature>
<dbReference type="SUPFAM" id="SSF48452">
    <property type="entry name" value="TPR-like"/>
    <property type="match status" value="1"/>
</dbReference>
<evidence type="ECO:0000313" key="3">
    <source>
        <dbReference type="Proteomes" id="UP000189857"/>
    </source>
</evidence>
<dbReference type="OrthoDB" id="1998276at2"/>
<evidence type="ECO:0000256" key="1">
    <source>
        <dbReference type="PROSITE-ProRule" id="PRU00339"/>
    </source>
</evidence>
<organism evidence="2 3">
    <name type="scientific">Eubacterium ruminantium</name>
    <dbReference type="NCBI Taxonomy" id="42322"/>
    <lineage>
        <taxon>Bacteria</taxon>
        <taxon>Bacillati</taxon>
        <taxon>Bacillota</taxon>
        <taxon>Clostridia</taxon>
        <taxon>Eubacteriales</taxon>
        <taxon>Eubacteriaceae</taxon>
        <taxon>Eubacterium</taxon>
    </lineage>
</organism>
<accession>A0A1T4LFI9</accession>
<keyword evidence="3" id="KW-1185">Reference proteome</keyword>
<name>A0A1T4LFI9_9FIRM</name>
<dbReference type="PROSITE" id="PS50005">
    <property type="entry name" value="TPR"/>
    <property type="match status" value="1"/>
</dbReference>
<dbReference type="EMBL" id="FUXA01000005">
    <property type="protein sequence ID" value="SJZ53552.1"/>
    <property type="molecule type" value="Genomic_DNA"/>
</dbReference>